<reference evidence="3" key="1">
    <citation type="submission" date="2013-07" db="EMBL/GenBank/DDBJ databases">
        <title>The Genome Sequence of Cryptococcus bestiolae CBS10118.</title>
        <authorList>
            <consortium name="The Broad Institute Genome Sequencing Platform"/>
            <person name="Cuomo C."/>
            <person name="Litvintseva A."/>
            <person name="Chen Y."/>
            <person name="Heitman J."/>
            <person name="Sun S."/>
            <person name="Springer D."/>
            <person name="Dromer F."/>
            <person name="Young S.K."/>
            <person name="Zeng Q."/>
            <person name="Gargeya S."/>
            <person name="Fitzgerald M."/>
            <person name="Abouelleil A."/>
            <person name="Alvarado L."/>
            <person name="Berlin A.M."/>
            <person name="Chapman S.B."/>
            <person name="Dewar J."/>
            <person name="Goldberg J."/>
            <person name="Griggs A."/>
            <person name="Gujja S."/>
            <person name="Hansen M."/>
            <person name="Howarth C."/>
            <person name="Imamovic A."/>
            <person name="Larimer J."/>
            <person name="McCowan C."/>
            <person name="Murphy C."/>
            <person name="Pearson M."/>
            <person name="Priest M."/>
            <person name="Roberts A."/>
            <person name="Saif S."/>
            <person name="Shea T."/>
            <person name="Sykes S."/>
            <person name="Wortman J."/>
            <person name="Nusbaum C."/>
            <person name="Birren B."/>
        </authorList>
    </citation>
    <scope>NUCLEOTIDE SEQUENCE [LARGE SCALE GENOMIC DNA]</scope>
    <source>
        <strain evidence="3">CBS 10118</strain>
    </source>
</reference>
<evidence type="ECO:0000256" key="2">
    <source>
        <dbReference type="SAM" id="MobiDB-lite"/>
    </source>
</evidence>
<dbReference type="EMBL" id="CP144541">
    <property type="protein sequence ID" value="WVW80883.1"/>
    <property type="molecule type" value="Genomic_DNA"/>
</dbReference>
<reference evidence="4" key="2">
    <citation type="submission" date="2013-07" db="EMBL/GenBank/DDBJ databases">
        <authorList>
            <consortium name="The Broad Institute Genome Sequencing Platform"/>
            <person name="Cuomo C."/>
            <person name="Litvintseva A."/>
            <person name="Chen Y."/>
            <person name="Heitman J."/>
            <person name="Sun S."/>
            <person name="Springer D."/>
            <person name="Dromer F."/>
            <person name="Young S.K."/>
            <person name="Zeng Q."/>
            <person name="Gargeya S."/>
            <person name="Fitzgerald M."/>
            <person name="Abouelleil A."/>
            <person name="Alvarado L."/>
            <person name="Berlin A.M."/>
            <person name="Chapman S.B."/>
            <person name="Dewar J."/>
            <person name="Goldberg J."/>
            <person name="Griggs A."/>
            <person name="Gujja S."/>
            <person name="Hansen M."/>
            <person name="Howarth C."/>
            <person name="Imamovic A."/>
            <person name="Larimer J."/>
            <person name="McCowan C."/>
            <person name="Murphy C."/>
            <person name="Pearson M."/>
            <person name="Priest M."/>
            <person name="Roberts A."/>
            <person name="Saif S."/>
            <person name="Shea T."/>
            <person name="Sykes S."/>
            <person name="Wortman J."/>
            <person name="Nusbaum C."/>
            <person name="Birren B."/>
        </authorList>
    </citation>
    <scope>NUCLEOTIDE SEQUENCE</scope>
    <source>
        <strain evidence="4">CBS 10118</strain>
    </source>
</reference>
<feature type="region of interest" description="Disordered" evidence="2">
    <location>
        <begin position="45"/>
        <end position="90"/>
    </location>
</feature>
<reference evidence="3" key="3">
    <citation type="submission" date="2014-01" db="EMBL/GenBank/DDBJ databases">
        <title>Evolution of pathogenesis and genome organization in the Tremellales.</title>
        <authorList>
            <person name="Cuomo C."/>
            <person name="Litvintseva A."/>
            <person name="Heitman J."/>
            <person name="Chen Y."/>
            <person name="Sun S."/>
            <person name="Springer D."/>
            <person name="Dromer F."/>
            <person name="Young S."/>
            <person name="Zeng Q."/>
            <person name="Chapman S."/>
            <person name="Gujja S."/>
            <person name="Saif S."/>
            <person name="Birren B."/>
        </authorList>
    </citation>
    <scope>NUCLEOTIDE SEQUENCE</scope>
    <source>
        <strain evidence="3">CBS 10118</strain>
    </source>
</reference>
<dbReference type="RefSeq" id="XP_019051120.1">
    <property type="nucleotide sequence ID" value="XM_019188242.1"/>
</dbReference>
<protein>
    <submittedName>
        <fullName evidence="3">Uncharacterized protein</fullName>
    </submittedName>
</protein>
<dbReference type="Proteomes" id="UP000092730">
    <property type="component" value="Chromosome 1"/>
</dbReference>
<feature type="region of interest" description="Disordered" evidence="2">
    <location>
        <begin position="187"/>
        <end position="220"/>
    </location>
</feature>
<dbReference type="EMBL" id="KI894018">
    <property type="protein sequence ID" value="OCF30050.1"/>
    <property type="molecule type" value="Genomic_DNA"/>
</dbReference>
<keyword evidence="5" id="KW-1185">Reference proteome</keyword>
<sequence length="353" mass="39529">MIPESTRRPYSMNTQETAVPMGYLSSGEPTLDLQYRHVQPSRYPLENTASSNTNPFRSHHAEPLTSHRPGLNATAYASPSNGSGDIDGLNSYHRYSPIPVDPQGGVAGVRNGSRNPYHAKLRKPSRYSALFDAQYGSRGEGPSRIDIPYCEEELNNGYDAGESSDESFKTNLFDSTKDAIRTYNDTPFIDLETQEQDPPKDTSYLLSDSDEAKSDTSRESYPPLAAMLSADHSQILHMSQVRQGSVQAQPFPSPLMDSLSCELENTKHKLEDSLRAQQEMAGKVESLERQLEFSQAAVHNLESQNAWLRDAKYDLQAECWAKEERINRLKDYHGYDARLLEMATLADKSRVAL</sequence>
<feature type="region of interest" description="Disordered" evidence="2">
    <location>
        <begin position="1"/>
        <end position="25"/>
    </location>
</feature>
<gene>
    <name evidence="3" type="ORF">I302_01568</name>
    <name evidence="4" type="ORF">I302_102873</name>
</gene>
<organism evidence="3">
    <name type="scientific">Kwoniella bestiolae CBS 10118</name>
    <dbReference type="NCBI Taxonomy" id="1296100"/>
    <lineage>
        <taxon>Eukaryota</taxon>
        <taxon>Fungi</taxon>
        <taxon>Dikarya</taxon>
        <taxon>Basidiomycota</taxon>
        <taxon>Agaricomycotina</taxon>
        <taxon>Tremellomycetes</taxon>
        <taxon>Tremellales</taxon>
        <taxon>Cryptococcaceae</taxon>
        <taxon>Kwoniella</taxon>
    </lineage>
</organism>
<dbReference type="VEuPathDB" id="FungiDB:I302_01568"/>
<name>A0A1B9GG59_9TREE</name>
<feature type="compositionally biased region" description="Polar residues" evidence="2">
    <location>
        <begin position="47"/>
        <end position="56"/>
    </location>
</feature>
<dbReference type="AlphaFoldDB" id="A0A1B9GG59"/>
<evidence type="ECO:0000256" key="1">
    <source>
        <dbReference type="SAM" id="Coils"/>
    </source>
</evidence>
<evidence type="ECO:0000313" key="3">
    <source>
        <dbReference type="EMBL" id="OCF30050.1"/>
    </source>
</evidence>
<feature type="coiled-coil region" evidence="1">
    <location>
        <begin position="256"/>
        <end position="304"/>
    </location>
</feature>
<proteinExistence type="predicted"/>
<evidence type="ECO:0000313" key="5">
    <source>
        <dbReference type="Proteomes" id="UP000092730"/>
    </source>
</evidence>
<keyword evidence="1" id="KW-0175">Coiled coil</keyword>
<accession>A0A1B9GG59</accession>
<dbReference type="KEGG" id="kbi:30205967"/>
<dbReference type="GeneID" id="30205967"/>
<reference evidence="4" key="4">
    <citation type="submission" date="2024-02" db="EMBL/GenBank/DDBJ databases">
        <title>Comparative genomics of Cryptococcus and Kwoniella reveals pathogenesis evolution and contrasting modes of karyotype evolution via chromosome fusion or intercentromeric recombination.</title>
        <authorList>
            <person name="Coelho M.A."/>
            <person name="David-Palma M."/>
            <person name="Shea T."/>
            <person name="Bowers K."/>
            <person name="McGinley-Smith S."/>
            <person name="Mohammad A.W."/>
            <person name="Gnirke A."/>
            <person name="Yurkov A.M."/>
            <person name="Nowrousian M."/>
            <person name="Sun S."/>
            <person name="Cuomo C.A."/>
            <person name="Heitman J."/>
        </authorList>
    </citation>
    <scope>NUCLEOTIDE SEQUENCE</scope>
    <source>
        <strain evidence="4">CBS 10118</strain>
    </source>
</reference>
<evidence type="ECO:0000313" key="4">
    <source>
        <dbReference type="EMBL" id="WVW80883.1"/>
    </source>
</evidence>